<reference evidence="2 3" key="1">
    <citation type="submission" date="2022-02" db="EMBL/GenBank/DDBJ databases">
        <title>Comparative genomics of the first Antarctic Pseudomonas spp. capable of biotransforming 2,4,6-Trinitrotoluene.</title>
        <authorList>
            <person name="Cabrera M.A."/>
            <person name="Marquez S.L."/>
            <person name="Perez-Donoso J.M."/>
        </authorList>
    </citation>
    <scope>NUCLEOTIDE SEQUENCE [LARGE SCALE GENOMIC DNA]</scope>
    <source>
        <strain evidence="2 3">TNT11</strain>
    </source>
</reference>
<gene>
    <name evidence="2" type="ORF">L9Z73_26780</name>
</gene>
<evidence type="ECO:0000256" key="1">
    <source>
        <dbReference type="SAM" id="MobiDB-lite"/>
    </source>
</evidence>
<evidence type="ECO:0000313" key="3">
    <source>
        <dbReference type="Proteomes" id="UP001317085"/>
    </source>
</evidence>
<protein>
    <submittedName>
        <fullName evidence="2">Uncharacterized protein</fullName>
    </submittedName>
</protein>
<comment type="caution">
    <text evidence="2">The sequence shown here is derived from an EMBL/GenBank/DDBJ whole genome shotgun (WGS) entry which is preliminary data.</text>
</comment>
<dbReference type="EMBL" id="JAKNRV010000427">
    <property type="protein sequence ID" value="MCK1787802.1"/>
    <property type="molecule type" value="Genomic_DNA"/>
</dbReference>
<proteinExistence type="predicted"/>
<dbReference type="Proteomes" id="UP001317085">
    <property type="component" value="Unassembled WGS sequence"/>
</dbReference>
<name>A0ABT0EPY6_9PSED</name>
<dbReference type="RefSeq" id="WP_247407584.1">
    <property type="nucleotide sequence ID" value="NZ_JAKNRV010000427.1"/>
</dbReference>
<sequence length="255" mass="28641">MSNAERSTTSSASQSLFWDSYHFGSAFGSAPSRPHLGHGHFNPGPPPRPLPDGVCPNPGPPPRPTPERPDPYYSKLSNQQLAQALLTNYGAFKGGQYSRQVTRESLQKMADQLPVDANVRLAKELLRRPDLIRALDRNMSTGASDGRLSREDILSVIRSDNPFKLKDDKELVKEMLGHFEELKRKGRGNSITLDKLEELAKQPLTGNPATDHLIELVKEVMSRSILQGRMDNVDEWQRDGKVSRRELLQLLQQLR</sequence>
<keyword evidence="3" id="KW-1185">Reference proteome</keyword>
<organism evidence="2 3">
    <name type="scientific">Pseudomonas emilianonis</name>
    <dbReference type="NCBI Taxonomy" id="2915812"/>
    <lineage>
        <taxon>Bacteria</taxon>
        <taxon>Pseudomonadati</taxon>
        <taxon>Pseudomonadota</taxon>
        <taxon>Gammaproteobacteria</taxon>
        <taxon>Pseudomonadales</taxon>
        <taxon>Pseudomonadaceae</taxon>
        <taxon>Pseudomonas</taxon>
    </lineage>
</organism>
<accession>A0ABT0EPY6</accession>
<evidence type="ECO:0000313" key="2">
    <source>
        <dbReference type="EMBL" id="MCK1787802.1"/>
    </source>
</evidence>
<feature type="region of interest" description="Disordered" evidence="1">
    <location>
        <begin position="29"/>
        <end position="73"/>
    </location>
</feature>